<dbReference type="AlphaFoldDB" id="F9DUZ8"/>
<proteinExistence type="predicted"/>
<gene>
    <name evidence="1" type="ORF">HMPREF9372_2629</name>
</gene>
<sequence>MALVDCGNCTPFDSGSVVSFDCVDNTFLVKLLSIGRDIAKNQTILTYELCSCGGVNFNQFYFKLCPEGQGPQLNVQATKDANDPSTDANFVGIKGPNQAQNPFDSNAALFTSANKNCQKAILVYNGIFEDSQIQVGNEAIAGRKGQDDYFASVAGLFNCAEEPPTPGCADINCPIDREVETFCCFKTTGNISPTNVVEDTVTANGITFDPSNLTCQAEPFCVADIGPIETGCGTISGNCMVEVYAIRVTGNLPYVASFEVSNAEVCPENPSVSNISCQGVVCVDTIVCLSCDPDICPDFCQIEAEAEARLQVTDDCGNAIWIADITFTFPGCE</sequence>
<organism evidence="1 2">
    <name type="scientific">Sporosarcina newyorkensis 2681</name>
    <dbReference type="NCBI Taxonomy" id="1027292"/>
    <lineage>
        <taxon>Bacteria</taxon>
        <taxon>Bacillati</taxon>
        <taxon>Bacillota</taxon>
        <taxon>Bacilli</taxon>
        <taxon>Bacillales</taxon>
        <taxon>Caryophanaceae</taxon>
        <taxon>Sporosarcina</taxon>
    </lineage>
</organism>
<evidence type="ECO:0000313" key="2">
    <source>
        <dbReference type="Proteomes" id="UP000005316"/>
    </source>
</evidence>
<comment type="caution">
    <text evidence="1">The sequence shown here is derived from an EMBL/GenBank/DDBJ whole genome shotgun (WGS) entry which is preliminary data.</text>
</comment>
<accession>F9DUZ8</accession>
<dbReference type="OrthoDB" id="2643961at2"/>
<dbReference type="Proteomes" id="UP000005316">
    <property type="component" value="Unassembled WGS sequence"/>
</dbReference>
<name>F9DUZ8_9BACL</name>
<protein>
    <submittedName>
        <fullName evidence="1">Uncharacterized protein</fullName>
    </submittedName>
</protein>
<dbReference type="HOGENOM" id="CLU_833960_0_0_9"/>
<reference evidence="1 2" key="1">
    <citation type="submission" date="2011-04" db="EMBL/GenBank/DDBJ databases">
        <authorList>
            <person name="Muzny D."/>
            <person name="Qin X."/>
            <person name="Deng J."/>
            <person name="Jiang H."/>
            <person name="Liu Y."/>
            <person name="Qu J."/>
            <person name="Song X.-Z."/>
            <person name="Zhang L."/>
            <person name="Thornton R."/>
            <person name="Coyle M."/>
            <person name="Francisco L."/>
            <person name="Jackson L."/>
            <person name="Javaid M."/>
            <person name="Korchina V."/>
            <person name="Kovar C."/>
            <person name="Mata R."/>
            <person name="Mathew T."/>
            <person name="Ngo R."/>
            <person name="Nguyen L."/>
            <person name="Nguyen N."/>
            <person name="Okwuonu G."/>
            <person name="Ongeri F."/>
            <person name="Pham C."/>
            <person name="Simmons D."/>
            <person name="Wilczek-Boney K."/>
            <person name="Hale W."/>
            <person name="Jakkamsetti A."/>
            <person name="Pham P."/>
            <person name="Ruth R."/>
            <person name="San Lucas F."/>
            <person name="Warren J."/>
            <person name="Zhang J."/>
            <person name="Zhao Z."/>
            <person name="Zhou C."/>
            <person name="Zhu D."/>
            <person name="Lee S."/>
            <person name="Bess C."/>
            <person name="Blankenburg K."/>
            <person name="Forbes L."/>
            <person name="Fu Q."/>
            <person name="Gubbala S."/>
            <person name="Hirani K."/>
            <person name="Jayaseelan J.C."/>
            <person name="Lara F."/>
            <person name="Munidasa M."/>
            <person name="Palculict T."/>
            <person name="Patil S."/>
            <person name="Pu L.-L."/>
            <person name="Saada N."/>
            <person name="Tang L."/>
            <person name="Weissenberger G."/>
            <person name="Zhu Y."/>
            <person name="Hemphill L."/>
            <person name="Shang Y."/>
            <person name="Youmans B."/>
            <person name="Ayvaz T."/>
            <person name="Ross M."/>
            <person name="Santibanez J."/>
            <person name="Aqrawi P."/>
            <person name="Gross S."/>
            <person name="Joshi V."/>
            <person name="Fowler G."/>
            <person name="Nazareth L."/>
            <person name="Reid J."/>
            <person name="Worley K."/>
            <person name="Petrosino J."/>
            <person name="Highlander S."/>
            <person name="Gibbs R."/>
        </authorList>
    </citation>
    <scope>NUCLEOTIDE SEQUENCE [LARGE SCALE GENOMIC DNA]</scope>
    <source>
        <strain evidence="1 2">2681</strain>
    </source>
</reference>
<evidence type="ECO:0000313" key="1">
    <source>
        <dbReference type="EMBL" id="EGQ23783.1"/>
    </source>
</evidence>
<dbReference type="EMBL" id="AFPZ01000079">
    <property type="protein sequence ID" value="EGQ23783.1"/>
    <property type="molecule type" value="Genomic_DNA"/>
</dbReference>
<dbReference type="RefSeq" id="WP_009499317.1">
    <property type="nucleotide sequence ID" value="NZ_GL982999.1"/>
</dbReference>